<dbReference type="Proteomes" id="UP000829758">
    <property type="component" value="Chromosome"/>
</dbReference>
<evidence type="ECO:0000313" key="4">
    <source>
        <dbReference type="Proteomes" id="UP000829758"/>
    </source>
</evidence>
<evidence type="ECO:0000313" key="5">
    <source>
        <dbReference type="Proteomes" id="UP001155145"/>
    </source>
</evidence>
<dbReference type="Proteomes" id="UP001155145">
    <property type="component" value="Unassembled WGS sequence"/>
</dbReference>
<protein>
    <submittedName>
        <fullName evidence="2">Uncharacterized protein</fullName>
    </submittedName>
</protein>
<feature type="compositionally biased region" description="Polar residues" evidence="1">
    <location>
        <begin position="11"/>
        <end position="21"/>
    </location>
</feature>
<evidence type="ECO:0000256" key="1">
    <source>
        <dbReference type="SAM" id="MobiDB-lite"/>
    </source>
</evidence>
<proteinExistence type="predicted"/>
<reference evidence="2" key="1">
    <citation type="submission" date="2021-10" db="EMBL/GenBank/DDBJ databases">
        <title>Novel species in genus Arthrobacter.</title>
        <authorList>
            <person name="Liu Y."/>
        </authorList>
    </citation>
    <scope>NUCLEOTIDE SEQUENCE</scope>
    <source>
        <strain evidence="4">zg-Y462</strain>
        <strain evidence="2">Zg-Y462</strain>
    </source>
</reference>
<dbReference type="EMBL" id="CP094984">
    <property type="protein sequence ID" value="UON92076.1"/>
    <property type="molecule type" value="Genomic_DNA"/>
</dbReference>
<dbReference type="AlphaFoldDB" id="A0A9X1M600"/>
<evidence type="ECO:0000313" key="2">
    <source>
        <dbReference type="EMBL" id="MCC3272049.1"/>
    </source>
</evidence>
<keyword evidence="4" id="KW-1185">Reference proteome</keyword>
<accession>A0A9X1M600</accession>
<sequence length="90" mass="10074">MPEYPLPSTAMPETSFTSTSHAGLLPEPRAVTLPAEHPPVRHHPLKEVYSMLKRLHSSYLRSSAVHDARLDAALRGEQGHLLLHYFHSAK</sequence>
<gene>
    <name evidence="2" type="ORF">LJ755_04815</name>
    <name evidence="3" type="ORF">MUK71_16100</name>
</gene>
<dbReference type="EMBL" id="JAJFZT010000002">
    <property type="protein sequence ID" value="MCC3272049.1"/>
    <property type="molecule type" value="Genomic_DNA"/>
</dbReference>
<evidence type="ECO:0000313" key="3">
    <source>
        <dbReference type="EMBL" id="UON92076.1"/>
    </source>
</evidence>
<feature type="region of interest" description="Disordered" evidence="1">
    <location>
        <begin position="1"/>
        <end position="30"/>
    </location>
</feature>
<name>A0A9X1M600_9MICC</name>
<organism evidence="2 5">
    <name type="scientific">Arthrobacter zhangbolii</name>
    <dbReference type="NCBI Taxonomy" id="2886936"/>
    <lineage>
        <taxon>Bacteria</taxon>
        <taxon>Bacillati</taxon>
        <taxon>Actinomycetota</taxon>
        <taxon>Actinomycetes</taxon>
        <taxon>Micrococcales</taxon>
        <taxon>Micrococcaceae</taxon>
        <taxon>Arthrobacter</taxon>
    </lineage>
</organism>
<dbReference type="RefSeq" id="WP_227928140.1">
    <property type="nucleotide sequence ID" value="NZ_CP094984.1"/>
</dbReference>